<dbReference type="NCBIfam" id="TIGR03519">
    <property type="entry name" value="T9SS_PorP_fam"/>
    <property type="match status" value="1"/>
</dbReference>
<evidence type="ECO:0000313" key="2">
    <source>
        <dbReference type="EMBL" id="TDS63616.1"/>
    </source>
</evidence>
<dbReference type="AlphaFoldDB" id="A0A4R7F067"/>
<name>A0A4R7F067_9FLAO</name>
<dbReference type="OrthoDB" id="1114455at2"/>
<dbReference type="Pfam" id="PF11751">
    <property type="entry name" value="PorP_SprF"/>
    <property type="match status" value="1"/>
</dbReference>
<sequence>MKIRIKAITLCVLLFNGLVELYAQQDPQYTQYMYNHSNINPAYSSSTEHLSIFGLYRTQWVGLDGAPKTANISATTPLGTSGMGMGIHFVNDRIGAMTENNISIDLSYAIDLNYDWKLALGIKATANLLDVDYTKLNIYNPLDPVSQNNISGKFTPNIGAGLFMYSEKGYVGFSVPAFLTTTRYNDNEIMTMRDKMHYYLTGGYIFELNPDIKFKPAFLAKATEGAPLQVDLTANFMFFDKFTAGAAYRWDASVSGLVGFQISENVFIGYSYDAETSKLANYNSGSHEIFMKFDLFNRIKRVAAPRFF</sequence>
<reference evidence="2 3" key="1">
    <citation type="submission" date="2019-03" db="EMBL/GenBank/DDBJ databases">
        <title>Genomic Encyclopedia of Archaeal and Bacterial Type Strains, Phase II (KMG-II): from individual species to whole genera.</title>
        <authorList>
            <person name="Goeker M."/>
        </authorList>
    </citation>
    <scope>NUCLEOTIDE SEQUENCE [LARGE SCALE GENOMIC DNA]</scope>
    <source>
        <strain evidence="2 3">DSM 28213</strain>
    </source>
</reference>
<dbReference type="InterPro" id="IPR019861">
    <property type="entry name" value="PorP/SprF_Bacteroidetes"/>
</dbReference>
<proteinExistence type="predicted"/>
<evidence type="ECO:0000313" key="3">
    <source>
        <dbReference type="Proteomes" id="UP000295215"/>
    </source>
</evidence>
<organism evidence="2 3">
    <name type="scientific">Myroides indicus</name>
    <dbReference type="NCBI Taxonomy" id="1323422"/>
    <lineage>
        <taxon>Bacteria</taxon>
        <taxon>Pseudomonadati</taxon>
        <taxon>Bacteroidota</taxon>
        <taxon>Flavobacteriia</taxon>
        <taxon>Flavobacteriales</taxon>
        <taxon>Flavobacteriaceae</taxon>
        <taxon>Myroides</taxon>
    </lineage>
</organism>
<protein>
    <submittedName>
        <fullName evidence="2">Type IX secretion system PorP/SprF family membrane protein</fullName>
    </submittedName>
</protein>
<comment type="caution">
    <text evidence="2">The sequence shown here is derived from an EMBL/GenBank/DDBJ whole genome shotgun (WGS) entry which is preliminary data.</text>
</comment>
<dbReference type="RefSeq" id="WP_133712010.1">
    <property type="nucleotide sequence ID" value="NZ_SOAG01000006.1"/>
</dbReference>
<gene>
    <name evidence="2" type="ORF">C8P70_10646</name>
</gene>
<feature type="signal peptide" evidence="1">
    <location>
        <begin position="1"/>
        <end position="25"/>
    </location>
</feature>
<keyword evidence="3" id="KW-1185">Reference proteome</keyword>
<accession>A0A4R7F067</accession>
<dbReference type="Proteomes" id="UP000295215">
    <property type="component" value="Unassembled WGS sequence"/>
</dbReference>
<feature type="chain" id="PRO_5020719789" evidence="1">
    <location>
        <begin position="26"/>
        <end position="308"/>
    </location>
</feature>
<dbReference type="EMBL" id="SOAG01000006">
    <property type="protein sequence ID" value="TDS63616.1"/>
    <property type="molecule type" value="Genomic_DNA"/>
</dbReference>
<evidence type="ECO:0000256" key="1">
    <source>
        <dbReference type="SAM" id="SignalP"/>
    </source>
</evidence>
<keyword evidence="1" id="KW-0732">Signal</keyword>